<dbReference type="GO" id="GO:0000725">
    <property type="term" value="P:recombinational repair"/>
    <property type="evidence" value="ECO:0007669"/>
    <property type="project" value="TreeGrafter"/>
</dbReference>
<keyword evidence="4 14" id="KW-0378">Hydrolase</keyword>
<dbReference type="InterPro" id="IPR000212">
    <property type="entry name" value="DNA_helicase_UvrD/REP"/>
</dbReference>
<dbReference type="Gene3D" id="1.10.486.10">
    <property type="entry name" value="PCRA, domain 4"/>
    <property type="match status" value="1"/>
</dbReference>
<dbReference type="InterPro" id="IPR011604">
    <property type="entry name" value="PDDEXK-like_dom_sf"/>
</dbReference>
<dbReference type="RefSeq" id="WP_171153721.1">
    <property type="nucleotide sequence ID" value="NZ_JABENB010000001.1"/>
</dbReference>
<comment type="catalytic activity">
    <reaction evidence="13">
        <text>ATP + H2O = ADP + phosphate + H(+)</text>
        <dbReference type="Rhea" id="RHEA:13065"/>
        <dbReference type="ChEBI" id="CHEBI:15377"/>
        <dbReference type="ChEBI" id="CHEBI:15378"/>
        <dbReference type="ChEBI" id="CHEBI:30616"/>
        <dbReference type="ChEBI" id="CHEBI:43474"/>
        <dbReference type="ChEBI" id="CHEBI:456216"/>
        <dbReference type="EC" id="5.6.2.4"/>
    </reaction>
</comment>
<dbReference type="SUPFAM" id="SSF52540">
    <property type="entry name" value="P-loop containing nucleoside triphosphate hydrolases"/>
    <property type="match status" value="1"/>
</dbReference>
<dbReference type="GO" id="GO:0004527">
    <property type="term" value="F:exonuclease activity"/>
    <property type="evidence" value="ECO:0007669"/>
    <property type="project" value="UniProtKB-KW"/>
</dbReference>
<keyword evidence="3" id="KW-0227">DNA damage</keyword>
<dbReference type="Pfam" id="PF00580">
    <property type="entry name" value="UvrD-helicase"/>
    <property type="match status" value="1"/>
</dbReference>
<keyword evidence="2 14" id="KW-0547">Nucleotide-binding</keyword>
<dbReference type="CDD" id="cd17932">
    <property type="entry name" value="DEXQc_UvrD"/>
    <property type="match status" value="1"/>
</dbReference>
<accession>A0A849AFI7</accession>
<evidence type="ECO:0000256" key="3">
    <source>
        <dbReference type="ARBA" id="ARBA00022763"/>
    </source>
</evidence>
<dbReference type="Gene3D" id="3.40.50.300">
    <property type="entry name" value="P-loop containing nucleotide triphosphate hydrolases"/>
    <property type="match status" value="4"/>
</dbReference>
<evidence type="ECO:0000256" key="2">
    <source>
        <dbReference type="ARBA" id="ARBA00022741"/>
    </source>
</evidence>
<evidence type="ECO:0000256" key="8">
    <source>
        <dbReference type="ARBA" id="ARBA00023125"/>
    </source>
</evidence>
<dbReference type="Proteomes" id="UP000557772">
    <property type="component" value="Unassembled WGS sequence"/>
</dbReference>
<feature type="domain" description="UvrD-like helicase ATP-binding" evidence="16">
    <location>
        <begin position="33"/>
        <end position="390"/>
    </location>
</feature>
<keyword evidence="9" id="KW-0234">DNA repair</keyword>
<feature type="binding site" evidence="14">
    <location>
        <begin position="54"/>
        <end position="61"/>
    </location>
    <ligand>
        <name>ATP</name>
        <dbReference type="ChEBI" id="CHEBI:30616"/>
    </ligand>
</feature>
<evidence type="ECO:0000256" key="5">
    <source>
        <dbReference type="ARBA" id="ARBA00022806"/>
    </source>
</evidence>
<evidence type="ECO:0000259" key="17">
    <source>
        <dbReference type="PROSITE" id="PS51217"/>
    </source>
</evidence>
<evidence type="ECO:0000256" key="11">
    <source>
        <dbReference type="ARBA" id="ARBA00034617"/>
    </source>
</evidence>
<dbReference type="Pfam" id="PF12705">
    <property type="entry name" value="PDDEXK_1"/>
    <property type="match status" value="1"/>
</dbReference>
<dbReference type="GO" id="GO:0033202">
    <property type="term" value="C:DNA helicase complex"/>
    <property type="evidence" value="ECO:0007669"/>
    <property type="project" value="TreeGrafter"/>
</dbReference>
<keyword evidence="1" id="KW-0540">Nuclease</keyword>
<name>A0A849AFI7_9MICO</name>
<evidence type="ECO:0000256" key="13">
    <source>
        <dbReference type="ARBA" id="ARBA00048988"/>
    </source>
</evidence>
<evidence type="ECO:0000313" key="18">
    <source>
        <dbReference type="EMBL" id="NNG39189.1"/>
    </source>
</evidence>
<evidence type="ECO:0000256" key="7">
    <source>
        <dbReference type="ARBA" id="ARBA00022840"/>
    </source>
</evidence>
<comment type="caution">
    <text evidence="18">The sequence shown here is derived from an EMBL/GenBank/DDBJ whole genome shotgun (WGS) entry which is preliminary data.</text>
</comment>
<keyword evidence="6" id="KW-0269">Exonuclease</keyword>
<dbReference type="InterPro" id="IPR011335">
    <property type="entry name" value="Restrct_endonuc-II-like"/>
</dbReference>
<keyword evidence="8" id="KW-0238">DNA-binding</keyword>
<gene>
    <name evidence="18" type="ORF">HJ588_07865</name>
</gene>
<evidence type="ECO:0000256" key="10">
    <source>
        <dbReference type="ARBA" id="ARBA00023235"/>
    </source>
</evidence>
<evidence type="ECO:0000256" key="6">
    <source>
        <dbReference type="ARBA" id="ARBA00022839"/>
    </source>
</evidence>
<evidence type="ECO:0000256" key="9">
    <source>
        <dbReference type="ARBA" id="ARBA00023204"/>
    </source>
</evidence>
<feature type="compositionally biased region" description="Basic and acidic residues" evidence="15">
    <location>
        <begin position="866"/>
        <end position="878"/>
    </location>
</feature>
<dbReference type="PANTHER" id="PTHR11070">
    <property type="entry name" value="UVRD / RECB / PCRA DNA HELICASE FAMILY MEMBER"/>
    <property type="match status" value="1"/>
</dbReference>
<dbReference type="GO" id="GO:0005524">
    <property type="term" value="F:ATP binding"/>
    <property type="evidence" value="ECO:0007669"/>
    <property type="project" value="UniProtKB-UniRule"/>
</dbReference>
<dbReference type="PANTHER" id="PTHR11070:SF55">
    <property type="entry name" value="DNA 3'-5' HELICASE"/>
    <property type="match status" value="1"/>
</dbReference>
<dbReference type="PROSITE" id="PS51217">
    <property type="entry name" value="UVRD_HELICASE_CTER"/>
    <property type="match status" value="1"/>
</dbReference>
<keyword evidence="10" id="KW-0413">Isomerase</keyword>
<reference evidence="18 19" key="1">
    <citation type="submission" date="2020-05" db="EMBL/GenBank/DDBJ databases">
        <title>Flexivirga sp. ID2601S isolated from air conditioner.</title>
        <authorList>
            <person name="Kim D.H."/>
        </authorList>
    </citation>
    <scope>NUCLEOTIDE SEQUENCE [LARGE SCALE GENOMIC DNA]</scope>
    <source>
        <strain evidence="18 19">ID2601S</strain>
    </source>
</reference>
<dbReference type="InterPro" id="IPR014016">
    <property type="entry name" value="UvrD-like_ATP-bd"/>
</dbReference>
<dbReference type="GO" id="GO:0003677">
    <property type="term" value="F:DNA binding"/>
    <property type="evidence" value="ECO:0007669"/>
    <property type="project" value="UniProtKB-KW"/>
</dbReference>
<dbReference type="GO" id="GO:0043138">
    <property type="term" value="F:3'-5' DNA helicase activity"/>
    <property type="evidence" value="ECO:0007669"/>
    <property type="project" value="UniProtKB-EC"/>
</dbReference>
<keyword evidence="5 14" id="KW-0347">Helicase</keyword>
<sequence length="1140" mass="123580">MSTPRGSVPPLNEAAHQKRYSAVEIAQALGQPRPTDEQIEVTQAPADKPLLVVAGAGSGKTETMAARVVWLVANGHVQPDEVLGLTFTRKAASQLAERIGQRLRRLRREGLWTPVTDVDGTPALDDLPTVQTYHAYAGRLVGEHGLRLGVEPESRLLSEAAAWQLASEAVLGYDGPMDLVDNVDANVTSAVVSLAGEMAEHLVTTDQLAEYLDQFLTDTQQLPPSGRLTVTSEPHGKVISALAKRRQIVPIVQRYQELKRRRTALDFADQMALAAQLARTYPQLGGLERRRFRAVLLDEFQDTSEAQLVLLRSLFAGGTDGPTDPAHPGDPAHLDNPADAVRVTAVGDPHQSIYGWRGASATTLGSFPELFADSDGPAKVLPLSTSWRNDESILAAANRVAAPLREESRVPVETLRPRPGAGEGVVSAARLVDQEAEAAYVADWIAERHTDTDGEWTGRTAAVLCRKRSGFVPVVEALRARSIPVEVIGVGGLLTTPEVADIVSLLWAVQDPTRGDQLMRLLTGPAVRLGAADLDGLGEWARTIEQRDRPPVQREQADIESETRDRASIIEALEELPDEDWRGPAGQRIGAAALGRLHGLGRTIKRLRSLTGLPLSELVVEAERALGLDIEVLAIPGQTPETARVHLDGFAEVAASFAAAADRPTLGGFLDWLAAAEREERGLDRPSLEAEARAVQVLTVHAAKGLEWDLVAAPGMVEGTFPSHSGAVTWHEELHGWKISADGLPGDPSSWQVNSAEWTGGLDGVPFDLRGDAEGLPQLRWAEASDARELKEAVLEFRAAAGAHDLDEERRLAYVAFTRARSELLLTASVWSTAATPRITSRYLTELVDAGLLQLDPAEPMPEPPPGEKKVADPRGDEDATASWPADPLAHRRGQLADGALRVREAISAGTGPDLLPLDERDQEIDLLLIERDRARRREQRPVQLPRHLSASQVVALADDPVEFARQIRRPLPSPPALAARRGTAFHAWIEQHYARAALVDVLELPGAADEDADDGADLETLKEHFLASEWAARTPEEIEVAVETWIDGISVRGRIDAVFRRPDGGYVIVDWKTGQRPHGARAASRVLQLAAYRLAFARLRGVPTDQVDAAFYYAASGETVWPDLPPDDAIAQLLEEIPG</sequence>
<dbReference type="Pfam" id="PF13361">
    <property type="entry name" value="UvrD_C"/>
    <property type="match status" value="2"/>
</dbReference>
<keyword evidence="19" id="KW-1185">Reference proteome</keyword>
<feature type="region of interest" description="Disordered" evidence="15">
    <location>
        <begin position="856"/>
        <end position="889"/>
    </location>
</feature>
<organism evidence="18 19">
    <name type="scientific">Flexivirga aerilata</name>
    <dbReference type="NCBI Taxonomy" id="1656889"/>
    <lineage>
        <taxon>Bacteria</taxon>
        <taxon>Bacillati</taxon>
        <taxon>Actinomycetota</taxon>
        <taxon>Actinomycetes</taxon>
        <taxon>Micrococcales</taxon>
        <taxon>Dermacoccaceae</taxon>
        <taxon>Flexivirga</taxon>
    </lineage>
</organism>
<evidence type="ECO:0000256" key="1">
    <source>
        <dbReference type="ARBA" id="ARBA00022722"/>
    </source>
</evidence>
<dbReference type="InterPro" id="IPR014017">
    <property type="entry name" value="DNA_helicase_UvrD-like_C"/>
</dbReference>
<evidence type="ECO:0000313" key="19">
    <source>
        <dbReference type="Proteomes" id="UP000557772"/>
    </source>
</evidence>
<dbReference type="SUPFAM" id="SSF52980">
    <property type="entry name" value="Restriction endonuclease-like"/>
    <property type="match status" value="1"/>
</dbReference>
<evidence type="ECO:0000256" key="14">
    <source>
        <dbReference type="PROSITE-ProRule" id="PRU00560"/>
    </source>
</evidence>
<dbReference type="Gene3D" id="3.90.320.10">
    <property type="match status" value="1"/>
</dbReference>
<feature type="domain" description="UvrD-like helicase C-terminal" evidence="17">
    <location>
        <begin position="391"/>
        <end position="705"/>
    </location>
</feature>
<proteinExistence type="predicted"/>
<dbReference type="InterPro" id="IPR038726">
    <property type="entry name" value="PDDEXK_AddAB-type"/>
</dbReference>
<evidence type="ECO:0000256" key="4">
    <source>
        <dbReference type="ARBA" id="ARBA00022801"/>
    </source>
</evidence>
<evidence type="ECO:0000256" key="12">
    <source>
        <dbReference type="ARBA" id="ARBA00034808"/>
    </source>
</evidence>
<protein>
    <recommendedName>
        <fullName evidence="12">DNA 3'-5' helicase</fullName>
        <ecNumber evidence="12">5.6.2.4</ecNumber>
    </recommendedName>
</protein>
<comment type="catalytic activity">
    <reaction evidence="11">
        <text>Couples ATP hydrolysis with the unwinding of duplex DNA by translocating in the 3'-5' direction.</text>
        <dbReference type="EC" id="5.6.2.4"/>
    </reaction>
</comment>
<dbReference type="GO" id="GO:0005829">
    <property type="term" value="C:cytosol"/>
    <property type="evidence" value="ECO:0007669"/>
    <property type="project" value="TreeGrafter"/>
</dbReference>
<evidence type="ECO:0000259" key="16">
    <source>
        <dbReference type="PROSITE" id="PS51198"/>
    </source>
</evidence>
<keyword evidence="7 14" id="KW-0067">ATP-binding</keyword>
<dbReference type="EMBL" id="JABENB010000001">
    <property type="protein sequence ID" value="NNG39189.1"/>
    <property type="molecule type" value="Genomic_DNA"/>
</dbReference>
<dbReference type="PROSITE" id="PS51198">
    <property type="entry name" value="UVRD_HELICASE_ATP_BIND"/>
    <property type="match status" value="1"/>
</dbReference>
<evidence type="ECO:0000256" key="15">
    <source>
        <dbReference type="SAM" id="MobiDB-lite"/>
    </source>
</evidence>
<dbReference type="EC" id="5.6.2.4" evidence="12"/>
<dbReference type="AlphaFoldDB" id="A0A849AFI7"/>
<dbReference type="InterPro" id="IPR027417">
    <property type="entry name" value="P-loop_NTPase"/>
</dbReference>